<dbReference type="EMBL" id="QRZH01000003">
    <property type="protein sequence ID" value="RGV57881.1"/>
    <property type="molecule type" value="Genomic_DNA"/>
</dbReference>
<evidence type="ECO:0000313" key="2">
    <source>
        <dbReference type="Proteomes" id="UP000286270"/>
    </source>
</evidence>
<dbReference type="Proteomes" id="UP000286270">
    <property type="component" value="Unassembled WGS sequence"/>
</dbReference>
<accession>A0A412YKE8</accession>
<protein>
    <submittedName>
        <fullName evidence="1">Uncharacterized protein</fullName>
    </submittedName>
</protein>
<organism evidence="1 2">
    <name type="scientific">Bacteroides fragilis</name>
    <dbReference type="NCBI Taxonomy" id="817"/>
    <lineage>
        <taxon>Bacteria</taxon>
        <taxon>Pseudomonadati</taxon>
        <taxon>Bacteroidota</taxon>
        <taxon>Bacteroidia</taxon>
        <taxon>Bacteroidales</taxon>
        <taxon>Bacteroidaceae</taxon>
        <taxon>Bacteroides</taxon>
    </lineage>
</organism>
<comment type="caution">
    <text evidence="1">The sequence shown here is derived from an EMBL/GenBank/DDBJ whole genome shotgun (WGS) entry which is preliminary data.</text>
</comment>
<dbReference type="AlphaFoldDB" id="A0A412YKE8"/>
<dbReference type="RefSeq" id="WP_122142010.1">
    <property type="nucleotide sequence ID" value="NZ_JAFKPS010000001.1"/>
</dbReference>
<gene>
    <name evidence="1" type="ORF">DWW08_05830</name>
</gene>
<reference evidence="1 2" key="1">
    <citation type="submission" date="2018-08" db="EMBL/GenBank/DDBJ databases">
        <title>A genome reference for cultivated species of the human gut microbiota.</title>
        <authorList>
            <person name="Zou Y."/>
            <person name="Xue W."/>
            <person name="Luo G."/>
        </authorList>
    </citation>
    <scope>NUCLEOTIDE SEQUENCE [LARGE SCALE GENOMIC DNA]</scope>
    <source>
        <strain evidence="1 2">AF14-26</strain>
    </source>
</reference>
<name>A0A412YKE8_BACFG</name>
<proteinExistence type="predicted"/>
<evidence type="ECO:0000313" key="1">
    <source>
        <dbReference type="EMBL" id="RGV57881.1"/>
    </source>
</evidence>
<sequence length="101" mass="12057">MRFKELIENIEKRPRGYLRNESVTELYDLLLGFSLSDHEKDAEEIEFFQHFNKFVNLYYSFEDVNYPWSYLLLLNTGGSECAALNIFFAIYHDFVSKYSSD</sequence>